<proteinExistence type="predicted"/>
<reference evidence="2 3" key="1">
    <citation type="submission" date="2014-04" db="EMBL/GenBank/DDBJ databases">
        <authorList>
            <consortium name="International Citrus Genome Consortium"/>
            <person name="Gmitter F."/>
            <person name="Chen C."/>
            <person name="Farmerie W."/>
            <person name="Harkins T."/>
            <person name="Desany B."/>
            <person name="Mohiuddin M."/>
            <person name="Kodira C."/>
            <person name="Borodovsky M."/>
            <person name="Lomsadze A."/>
            <person name="Burns P."/>
            <person name="Jenkins J."/>
            <person name="Prochnik S."/>
            <person name="Shu S."/>
            <person name="Chapman J."/>
            <person name="Pitluck S."/>
            <person name="Schmutz J."/>
            <person name="Rokhsar D."/>
        </authorList>
    </citation>
    <scope>NUCLEOTIDE SEQUENCE</scope>
</reference>
<dbReference type="EMBL" id="KK784882">
    <property type="protein sequence ID" value="KDO75994.1"/>
    <property type="molecule type" value="Genomic_DNA"/>
</dbReference>
<evidence type="ECO:0000313" key="3">
    <source>
        <dbReference type="Proteomes" id="UP000027120"/>
    </source>
</evidence>
<protein>
    <submittedName>
        <fullName evidence="2">Uncharacterized protein</fullName>
    </submittedName>
</protein>
<gene>
    <name evidence="2" type="ORF">CISIN_1g0359741mg</name>
</gene>
<accession>A0A067G8S7</accession>
<feature type="compositionally biased region" description="Basic and acidic residues" evidence="1">
    <location>
        <begin position="23"/>
        <end position="33"/>
    </location>
</feature>
<feature type="non-terminal residue" evidence="2">
    <location>
        <position position="1"/>
    </location>
</feature>
<keyword evidence="3" id="KW-1185">Reference proteome</keyword>
<evidence type="ECO:0000313" key="2">
    <source>
        <dbReference type="EMBL" id="KDO75994.1"/>
    </source>
</evidence>
<name>A0A067G8S7_CITSI</name>
<organism evidence="2 3">
    <name type="scientific">Citrus sinensis</name>
    <name type="common">Sweet orange</name>
    <name type="synonym">Citrus aurantium var. sinensis</name>
    <dbReference type="NCBI Taxonomy" id="2711"/>
    <lineage>
        <taxon>Eukaryota</taxon>
        <taxon>Viridiplantae</taxon>
        <taxon>Streptophyta</taxon>
        <taxon>Embryophyta</taxon>
        <taxon>Tracheophyta</taxon>
        <taxon>Spermatophyta</taxon>
        <taxon>Magnoliopsida</taxon>
        <taxon>eudicotyledons</taxon>
        <taxon>Gunneridae</taxon>
        <taxon>Pentapetalae</taxon>
        <taxon>rosids</taxon>
        <taxon>malvids</taxon>
        <taxon>Sapindales</taxon>
        <taxon>Rutaceae</taxon>
        <taxon>Aurantioideae</taxon>
        <taxon>Citrus</taxon>
    </lineage>
</organism>
<evidence type="ECO:0000256" key="1">
    <source>
        <dbReference type="SAM" id="MobiDB-lite"/>
    </source>
</evidence>
<sequence length="47" mass="4925">AESVTASPCLRGYVAAKALTVRQGKDARERPRGADGAVCDGLSRHRA</sequence>
<dbReference type="AlphaFoldDB" id="A0A067G8S7"/>
<feature type="region of interest" description="Disordered" evidence="1">
    <location>
        <begin position="21"/>
        <end position="47"/>
    </location>
</feature>
<dbReference type="Proteomes" id="UP000027120">
    <property type="component" value="Unassembled WGS sequence"/>
</dbReference>